<proteinExistence type="predicted"/>
<reference evidence="1 2" key="1">
    <citation type="submission" date="2019-05" db="EMBL/GenBank/DDBJ databases">
        <title>Another draft genome of Portunus trituberculatus and its Hox gene families provides insights of decapod evolution.</title>
        <authorList>
            <person name="Jeong J.-H."/>
            <person name="Song I."/>
            <person name="Kim S."/>
            <person name="Choi T."/>
            <person name="Kim D."/>
            <person name="Ryu S."/>
            <person name="Kim W."/>
        </authorList>
    </citation>
    <scope>NUCLEOTIDE SEQUENCE [LARGE SCALE GENOMIC DNA]</scope>
    <source>
        <tissue evidence="1">Muscle</tissue>
    </source>
</reference>
<dbReference type="Proteomes" id="UP000324222">
    <property type="component" value="Unassembled WGS sequence"/>
</dbReference>
<dbReference type="AlphaFoldDB" id="A0A5B7G937"/>
<keyword evidence="2" id="KW-1185">Reference proteome</keyword>
<sequence>MVKFSSMVVGDSDNGVGYISCTGLEKKREVVALSPWSLCIYNRQWPSSRQELSRLLAAGESERDFKTKSVDHSCQLRRVKLLFLVCS</sequence>
<evidence type="ECO:0000313" key="2">
    <source>
        <dbReference type="Proteomes" id="UP000324222"/>
    </source>
</evidence>
<gene>
    <name evidence="1" type="ORF">E2C01_046928</name>
</gene>
<comment type="caution">
    <text evidence="1">The sequence shown here is derived from an EMBL/GenBank/DDBJ whole genome shotgun (WGS) entry which is preliminary data.</text>
</comment>
<dbReference type="EMBL" id="VSRR010011345">
    <property type="protein sequence ID" value="MPC53044.1"/>
    <property type="molecule type" value="Genomic_DNA"/>
</dbReference>
<name>A0A5B7G937_PORTR</name>
<accession>A0A5B7G937</accession>
<organism evidence="1 2">
    <name type="scientific">Portunus trituberculatus</name>
    <name type="common">Swimming crab</name>
    <name type="synonym">Neptunus trituberculatus</name>
    <dbReference type="NCBI Taxonomy" id="210409"/>
    <lineage>
        <taxon>Eukaryota</taxon>
        <taxon>Metazoa</taxon>
        <taxon>Ecdysozoa</taxon>
        <taxon>Arthropoda</taxon>
        <taxon>Crustacea</taxon>
        <taxon>Multicrustacea</taxon>
        <taxon>Malacostraca</taxon>
        <taxon>Eumalacostraca</taxon>
        <taxon>Eucarida</taxon>
        <taxon>Decapoda</taxon>
        <taxon>Pleocyemata</taxon>
        <taxon>Brachyura</taxon>
        <taxon>Eubrachyura</taxon>
        <taxon>Portunoidea</taxon>
        <taxon>Portunidae</taxon>
        <taxon>Portuninae</taxon>
        <taxon>Portunus</taxon>
    </lineage>
</organism>
<evidence type="ECO:0000313" key="1">
    <source>
        <dbReference type="EMBL" id="MPC53044.1"/>
    </source>
</evidence>
<protein>
    <submittedName>
        <fullName evidence="1">Uncharacterized protein</fullName>
    </submittedName>
</protein>